<dbReference type="PROSITE" id="PS50102">
    <property type="entry name" value="RRM"/>
    <property type="match status" value="1"/>
</dbReference>
<keyword evidence="3" id="KW-0694">RNA-binding</keyword>
<dbReference type="SMART" id="SM00715">
    <property type="entry name" value="LA"/>
    <property type="match status" value="1"/>
</dbReference>
<dbReference type="InterPro" id="IPR036388">
    <property type="entry name" value="WH-like_DNA-bd_sf"/>
</dbReference>
<dbReference type="GeneID" id="116215324"/>
<dbReference type="GO" id="GO:0003729">
    <property type="term" value="F:mRNA binding"/>
    <property type="evidence" value="ECO:0007669"/>
    <property type="project" value="TreeGrafter"/>
</dbReference>
<protein>
    <submittedName>
        <fullName evidence="5">Uncharacterized protein</fullName>
    </submittedName>
</protein>
<dbReference type="OrthoDB" id="435402at2759"/>
<dbReference type="InterPro" id="IPR000504">
    <property type="entry name" value="RRM_dom"/>
</dbReference>
<dbReference type="SMART" id="SM00360">
    <property type="entry name" value="RRM"/>
    <property type="match status" value="1"/>
</dbReference>
<dbReference type="GO" id="GO:0006396">
    <property type="term" value="P:RNA processing"/>
    <property type="evidence" value="ECO:0007669"/>
    <property type="project" value="InterPro"/>
</dbReference>
<dbReference type="PRINTS" id="PR00302">
    <property type="entry name" value="LUPUSLA"/>
</dbReference>
<dbReference type="Pfam" id="PF00076">
    <property type="entry name" value="RRM_1"/>
    <property type="match status" value="1"/>
</dbReference>
<accession>A0A2I0KHJ0</accession>
<evidence type="ECO:0000256" key="2">
    <source>
        <dbReference type="ARBA" id="ARBA00004123"/>
    </source>
</evidence>
<dbReference type="SUPFAM" id="SSF46785">
    <property type="entry name" value="Winged helix' DNA-binding domain"/>
    <property type="match status" value="1"/>
</dbReference>
<dbReference type="GO" id="GO:1990904">
    <property type="term" value="C:ribonucleoprotein complex"/>
    <property type="evidence" value="ECO:0007669"/>
    <property type="project" value="InterPro"/>
</dbReference>
<comment type="subcellular location">
    <subcellularLocation>
        <location evidence="2">Nucleus</location>
    </subcellularLocation>
</comment>
<dbReference type="PROSITE" id="PS50961">
    <property type="entry name" value="HTH_LA"/>
    <property type="match status" value="1"/>
</dbReference>
<dbReference type="SUPFAM" id="SSF54928">
    <property type="entry name" value="RNA-binding domain, RBD"/>
    <property type="match status" value="1"/>
</dbReference>
<dbReference type="InterPro" id="IPR012677">
    <property type="entry name" value="Nucleotide-bd_a/b_plait_sf"/>
</dbReference>
<dbReference type="PANTHER" id="PTHR22792:SF159">
    <property type="entry name" value="LA-RELATED PROTEIN 1B-RELATED"/>
    <property type="match status" value="1"/>
</dbReference>
<evidence type="ECO:0000313" key="6">
    <source>
        <dbReference type="Proteomes" id="UP000233551"/>
    </source>
</evidence>
<name>A0A2I0KHJ0_PUNGR</name>
<keyword evidence="6" id="KW-1185">Reference proteome</keyword>
<dbReference type="GO" id="GO:0005634">
    <property type="term" value="C:nucleus"/>
    <property type="evidence" value="ECO:0007669"/>
    <property type="project" value="UniProtKB-SubCell"/>
</dbReference>
<evidence type="ECO:0000256" key="4">
    <source>
        <dbReference type="ARBA" id="ARBA00023242"/>
    </source>
</evidence>
<dbReference type="InterPro" id="IPR045180">
    <property type="entry name" value="La_dom_prot"/>
</dbReference>
<organism evidence="5 6">
    <name type="scientific">Punica granatum</name>
    <name type="common">Pomegranate</name>
    <dbReference type="NCBI Taxonomy" id="22663"/>
    <lineage>
        <taxon>Eukaryota</taxon>
        <taxon>Viridiplantae</taxon>
        <taxon>Streptophyta</taxon>
        <taxon>Embryophyta</taxon>
        <taxon>Tracheophyta</taxon>
        <taxon>Spermatophyta</taxon>
        <taxon>Magnoliopsida</taxon>
        <taxon>eudicotyledons</taxon>
        <taxon>Gunneridae</taxon>
        <taxon>Pentapetalae</taxon>
        <taxon>rosids</taxon>
        <taxon>malvids</taxon>
        <taxon>Myrtales</taxon>
        <taxon>Lythraceae</taxon>
        <taxon>Punica</taxon>
    </lineage>
</organism>
<evidence type="ECO:0000313" key="5">
    <source>
        <dbReference type="EMBL" id="PKI67985.1"/>
    </source>
</evidence>
<sequence>MEGEVVTAAAALYPGDAMSAADTDLGSPEERSPPEPRLQSDEDDRDPEQEPNHGQDVDPDSGTAVLTGDDLKQRIIKQVEYYFSDENLPTDKYMLNLMKKTKEGFVPIGVIGSFRKMKKLSRDHAFISAALKESTFLVVSPDGKKVRRLNPLPVVEVRDHKLFTVLVENLPEDHSVENLKKIFGEVGKVKKISIHDANATEETKKGNRALYRSKLHALVEYEATEAAEKAANTLNNEEDWRNGMRVKLLKRLGKYGQRKAWSGSESDKKTVSRSPDHAGDGENNSKENHEHHEETPDEEDGDHVGKDKSGERGKNHGNHGRGRRHKHRGLNGHGHGNIAAPQVIEASKPPPGPKMPDGTRGFAMGRGRPLSSDRS</sequence>
<dbReference type="AlphaFoldDB" id="A0A2I0KHJ0"/>
<dbReference type="EMBL" id="PGOL01000571">
    <property type="protein sequence ID" value="PKI67985.1"/>
    <property type="molecule type" value="Genomic_DNA"/>
</dbReference>
<comment type="caution">
    <text evidence="5">The sequence shown here is derived from an EMBL/GenBank/DDBJ whole genome shotgun (WGS) entry which is preliminary data.</text>
</comment>
<dbReference type="Gene3D" id="1.10.10.10">
    <property type="entry name" value="Winged helix-like DNA-binding domain superfamily/Winged helix DNA-binding domain"/>
    <property type="match status" value="1"/>
</dbReference>
<dbReference type="InterPro" id="IPR006630">
    <property type="entry name" value="La_HTH"/>
</dbReference>
<dbReference type="Gene3D" id="3.30.70.330">
    <property type="match status" value="1"/>
</dbReference>
<gene>
    <name evidence="5" type="ORF">CRG98_011581</name>
</gene>
<dbReference type="InterPro" id="IPR035979">
    <property type="entry name" value="RBD_domain_sf"/>
</dbReference>
<dbReference type="STRING" id="22663.A0A2I0KHJ0"/>
<keyword evidence="4" id="KW-0539">Nucleus</keyword>
<dbReference type="CDD" id="cd08033">
    <property type="entry name" value="LARP_6"/>
    <property type="match status" value="1"/>
</dbReference>
<evidence type="ECO:0000256" key="1">
    <source>
        <dbReference type="ARBA" id="ARBA00002339"/>
    </source>
</evidence>
<dbReference type="Proteomes" id="UP000233551">
    <property type="component" value="Unassembled WGS sequence"/>
</dbReference>
<dbReference type="InterPro" id="IPR002344">
    <property type="entry name" value="Lupus_La"/>
</dbReference>
<reference evidence="5 6" key="1">
    <citation type="submission" date="2017-11" db="EMBL/GenBank/DDBJ databases">
        <title>De-novo sequencing of pomegranate (Punica granatum L.) genome.</title>
        <authorList>
            <person name="Akparov Z."/>
            <person name="Amiraslanov A."/>
            <person name="Hajiyeva S."/>
            <person name="Abbasov M."/>
            <person name="Kaur K."/>
            <person name="Hamwieh A."/>
            <person name="Solovyev V."/>
            <person name="Salamov A."/>
            <person name="Braich B."/>
            <person name="Kosarev P."/>
            <person name="Mahmoud A."/>
            <person name="Hajiyev E."/>
            <person name="Babayeva S."/>
            <person name="Izzatullayeva V."/>
            <person name="Mammadov A."/>
            <person name="Mammadov A."/>
            <person name="Sharifova S."/>
            <person name="Ojaghi J."/>
            <person name="Eynullazada K."/>
            <person name="Bayramov B."/>
            <person name="Abdulazimova A."/>
            <person name="Shahmuradov I."/>
        </authorList>
    </citation>
    <scope>NUCLEOTIDE SEQUENCE [LARGE SCALE GENOMIC DNA]</scope>
    <source>
        <strain evidence="6">cv. AG2017</strain>
        <tissue evidence="5">Leaf</tissue>
    </source>
</reference>
<comment type="function">
    <text evidence="1">Transcriptional regulator.</text>
</comment>
<dbReference type="PANTHER" id="PTHR22792">
    <property type="entry name" value="LUPUS LA PROTEIN-RELATED"/>
    <property type="match status" value="1"/>
</dbReference>
<dbReference type="Pfam" id="PF05383">
    <property type="entry name" value="La"/>
    <property type="match status" value="1"/>
</dbReference>
<dbReference type="FunFam" id="1.10.10.10:FF:000158">
    <property type="entry name" value="La ribonucleoprotein domain family member 7"/>
    <property type="match status" value="1"/>
</dbReference>
<proteinExistence type="predicted"/>
<dbReference type="InterPro" id="IPR036390">
    <property type="entry name" value="WH_DNA-bd_sf"/>
</dbReference>
<evidence type="ECO:0000256" key="3">
    <source>
        <dbReference type="ARBA" id="ARBA00022884"/>
    </source>
</evidence>